<comment type="subcellular location">
    <subcellularLocation>
        <location evidence="1">Cell membrane</location>
        <topology evidence="1">Multi-pass membrane protein</topology>
    </subcellularLocation>
</comment>
<feature type="transmembrane region" description="Helical" evidence="7">
    <location>
        <begin position="98"/>
        <end position="126"/>
    </location>
</feature>
<dbReference type="AlphaFoldDB" id="A0A1S2VDG1"/>
<reference evidence="10 11" key="1">
    <citation type="submission" date="2016-10" db="EMBL/GenBank/DDBJ databases">
        <title>Arsenicibacter rosenii gen. nov., sp. nov., an efficient arsenic-methylating bacterium isolated from an arsenic-contaminated paddy soil.</title>
        <authorList>
            <person name="Huang K."/>
        </authorList>
    </citation>
    <scope>NUCLEOTIDE SEQUENCE [LARGE SCALE GENOMIC DNA]</scope>
    <source>
        <strain evidence="10 11">SM-1</strain>
    </source>
</reference>
<name>A0A1S2VDG1_9BACT</name>
<feature type="transmembrane region" description="Helical" evidence="7">
    <location>
        <begin position="487"/>
        <end position="505"/>
    </location>
</feature>
<gene>
    <name evidence="10" type="ORF">BLX24_23485</name>
</gene>
<dbReference type="PANTHER" id="PTHR30509">
    <property type="entry name" value="P-HYDROXYBENZOIC ACID EFFLUX PUMP SUBUNIT-RELATED"/>
    <property type="match status" value="1"/>
</dbReference>
<dbReference type="InterPro" id="IPR032692">
    <property type="entry name" value="YccS_N"/>
</dbReference>
<feature type="transmembrane region" description="Helical" evidence="7">
    <location>
        <begin position="68"/>
        <end position="86"/>
    </location>
</feature>
<comment type="similarity">
    <text evidence="6">Belongs to the YccS/YhfK family.</text>
</comment>
<feature type="transmembrane region" description="Helical" evidence="7">
    <location>
        <begin position="21"/>
        <end position="40"/>
    </location>
</feature>
<feature type="transmembrane region" description="Helical" evidence="7">
    <location>
        <begin position="396"/>
        <end position="413"/>
    </location>
</feature>
<dbReference type="RefSeq" id="WP_071505662.1">
    <property type="nucleotide sequence ID" value="NZ_MORL01000019.1"/>
</dbReference>
<evidence type="ECO:0000256" key="3">
    <source>
        <dbReference type="ARBA" id="ARBA00022692"/>
    </source>
</evidence>
<dbReference type="Pfam" id="PF13515">
    <property type="entry name" value="FUSC_2"/>
    <property type="match status" value="1"/>
</dbReference>
<feature type="domain" description="Integral membrane protein YccS N-terminal" evidence="8">
    <location>
        <begin position="77"/>
        <end position="348"/>
    </location>
</feature>
<evidence type="ECO:0000313" key="10">
    <source>
        <dbReference type="EMBL" id="OIN56743.1"/>
    </source>
</evidence>
<evidence type="ECO:0000259" key="8">
    <source>
        <dbReference type="Pfam" id="PF12805"/>
    </source>
</evidence>
<dbReference type="Pfam" id="PF12805">
    <property type="entry name" value="FUSC-like"/>
    <property type="match status" value="1"/>
</dbReference>
<accession>A0A1S2VDG1</accession>
<evidence type="ECO:0000256" key="7">
    <source>
        <dbReference type="SAM" id="Phobius"/>
    </source>
</evidence>
<keyword evidence="11" id="KW-1185">Reference proteome</keyword>
<feature type="transmembrane region" description="Helical" evidence="7">
    <location>
        <begin position="419"/>
        <end position="437"/>
    </location>
</feature>
<protein>
    <submittedName>
        <fullName evidence="10">Uncharacterized protein</fullName>
    </submittedName>
</protein>
<evidence type="ECO:0000256" key="2">
    <source>
        <dbReference type="ARBA" id="ARBA00022475"/>
    </source>
</evidence>
<evidence type="ECO:0000256" key="4">
    <source>
        <dbReference type="ARBA" id="ARBA00022989"/>
    </source>
</evidence>
<dbReference type="EMBL" id="MORL01000019">
    <property type="protein sequence ID" value="OIN56743.1"/>
    <property type="molecule type" value="Genomic_DNA"/>
</dbReference>
<keyword evidence="3 7" id="KW-0812">Transmembrane</keyword>
<comment type="caution">
    <text evidence="10">The sequence shown here is derived from an EMBL/GenBank/DDBJ whole genome shotgun (WGS) entry which is preliminary data.</text>
</comment>
<evidence type="ECO:0000259" key="9">
    <source>
        <dbReference type="Pfam" id="PF13515"/>
    </source>
</evidence>
<sequence>MKKQVREVRYFLFGQHFSDGLRITLAILIPSVVLAQFGHFQLGMMVSMGALCVSIADSPGPVIHKRNGMLVCWGLIVLVALLTGFLRASNWTLGPEILVFSFLFSMFGVYGNRATAIGTAGLLIMILMMDRPLTYTEVWQYAGLIALGGFWYLAISLSSVQLLPYRAAQQALGECVHAISKFLLIKAEFYNTSTDLEEDYRKLLAQQVTVSEKQDAVRELLFKSRQIVKESTSTGRVLVLTFVDVIDLYEQIVAMYYDYASIRERFGHTGVLRDISRLIRRMAIELDYIGLSIQSNRPHKGHTDLTNHLEALRLRIEDIGKKDPETSNLVLRKLLVSLRNLHQRLYTIQQYADPNAKVAKEARYPDDFNRFISHQEVDPKMFVNNLTLNSSIFRHSLRMALACMVGFIVAKSFPLGHHSYWILLTITVLIKPGYSLTKQRNYERLTGTLVGGGIGTLILLATGNTTVLFLAMLMFMIGAFSFQRTNYVVMVTLMTPYLLILFHFLGMGGFGILEERVLDTVVGSVIAFAASFLLFPRWESDQLKPLLVDVVKANIAFLKIMSDGLSGKSISITEYKLARKDVYVSSANLAAAFQRMTSEPSWKQWHRSEVHQFVVLNHILSSNVATITSTLATGSLPKPATADGIRLVKRSLASLTESLRKLNAPVASTPATAEPQPETVTVAKVAPTADDRLLRGQLEFIQKVSFDVGKVTDTLLV</sequence>
<dbReference type="GO" id="GO:0005886">
    <property type="term" value="C:plasma membrane"/>
    <property type="evidence" value="ECO:0007669"/>
    <property type="project" value="UniProtKB-SubCell"/>
</dbReference>
<dbReference type="OrthoDB" id="8670769at2"/>
<keyword evidence="2" id="KW-1003">Cell membrane</keyword>
<dbReference type="PANTHER" id="PTHR30509:SF9">
    <property type="entry name" value="MULTIDRUG RESISTANCE PROTEIN MDTO"/>
    <property type="match status" value="1"/>
</dbReference>
<evidence type="ECO:0000256" key="6">
    <source>
        <dbReference type="ARBA" id="ARBA00043993"/>
    </source>
</evidence>
<feature type="transmembrane region" description="Helical" evidence="7">
    <location>
        <begin position="449"/>
        <end position="475"/>
    </location>
</feature>
<organism evidence="10 11">
    <name type="scientific">Arsenicibacter rosenii</name>
    <dbReference type="NCBI Taxonomy" id="1750698"/>
    <lineage>
        <taxon>Bacteria</taxon>
        <taxon>Pseudomonadati</taxon>
        <taxon>Bacteroidota</taxon>
        <taxon>Cytophagia</taxon>
        <taxon>Cytophagales</taxon>
        <taxon>Spirosomataceae</taxon>
        <taxon>Arsenicibacter</taxon>
    </lineage>
</organism>
<evidence type="ECO:0000313" key="11">
    <source>
        <dbReference type="Proteomes" id="UP000181790"/>
    </source>
</evidence>
<dbReference type="InterPro" id="IPR049453">
    <property type="entry name" value="Memb_transporter_dom"/>
</dbReference>
<feature type="domain" description="Integral membrane bound transporter" evidence="9">
    <location>
        <begin position="407"/>
        <end position="529"/>
    </location>
</feature>
<dbReference type="Proteomes" id="UP000181790">
    <property type="component" value="Unassembled WGS sequence"/>
</dbReference>
<evidence type="ECO:0000256" key="5">
    <source>
        <dbReference type="ARBA" id="ARBA00023136"/>
    </source>
</evidence>
<feature type="transmembrane region" description="Helical" evidence="7">
    <location>
        <begin position="517"/>
        <end position="535"/>
    </location>
</feature>
<keyword evidence="5 7" id="KW-0472">Membrane</keyword>
<feature type="transmembrane region" description="Helical" evidence="7">
    <location>
        <begin position="138"/>
        <end position="157"/>
    </location>
</feature>
<evidence type="ECO:0000256" key="1">
    <source>
        <dbReference type="ARBA" id="ARBA00004651"/>
    </source>
</evidence>
<keyword evidence="4 7" id="KW-1133">Transmembrane helix</keyword>
<proteinExistence type="inferred from homology"/>